<gene>
    <name evidence="1" type="ORF">QOZ93_001454</name>
</gene>
<reference evidence="1 2" key="1">
    <citation type="submission" date="2023-07" db="EMBL/GenBank/DDBJ databases">
        <title>Genomic Encyclopedia of Type Strains, Phase IV (KMG-IV): sequencing the most valuable type-strain genomes for metagenomic binning, comparative biology and taxonomic classification.</title>
        <authorList>
            <person name="Goeker M."/>
        </authorList>
    </citation>
    <scope>NUCLEOTIDE SEQUENCE [LARGE SCALE GENOMIC DNA]</scope>
    <source>
        <strain evidence="1 2">DSM 1400</strain>
    </source>
</reference>
<evidence type="ECO:0000313" key="2">
    <source>
        <dbReference type="Proteomes" id="UP001224418"/>
    </source>
</evidence>
<dbReference type="Proteomes" id="UP001224418">
    <property type="component" value="Unassembled WGS sequence"/>
</dbReference>
<proteinExistence type="predicted"/>
<name>A0ABU0JUX0_HATLI</name>
<sequence>MIYLGDFKKVNEFDFIVNFIHYKPNDHEYGLDEKTLQKGYLIDNLPVEVEKDKISELHFNPVKKECWYVYKEKEQLPKTPVETLQEQNKSLTQQLSRVLISSKKSETMLFKQINTLNIEMNKLKKEGN</sequence>
<accession>A0ABU0JUX0</accession>
<comment type="caution">
    <text evidence="1">The sequence shown here is derived from an EMBL/GenBank/DDBJ whole genome shotgun (WGS) entry which is preliminary data.</text>
</comment>
<organism evidence="1 2">
    <name type="scientific">Hathewaya limosa</name>
    <name type="common">Clostridium limosum</name>
    <dbReference type="NCBI Taxonomy" id="1536"/>
    <lineage>
        <taxon>Bacteria</taxon>
        <taxon>Bacillati</taxon>
        <taxon>Bacillota</taxon>
        <taxon>Clostridia</taxon>
        <taxon>Eubacteriales</taxon>
        <taxon>Clostridiaceae</taxon>
        <taxon>Hathewaya</taxon>
    </lineage>
</organism>
<protein>
    <submittedName>
        <fullName evidence="1">Seryl-tRNA synthetase</fullName>
    </submittedName>
</protein>
<keyword evidence="2" id="KW-1185">Reference proteome</keyword>
<evidence type="ECO:0000313" key="1">
    <source>
        <dbReference type="EMBL" id="MDQ0479712.1"/>
    </source>
</evidence>
<dbReference type="EMBL" id="JAUSWN010000011">
    <property type="protein sequence ID" value="MDQ0479712.1"/>
    <property type="molecule type" value="Genomic_DNA"/>
</dbReference>
<dbReference type="RefSeq" id="WP_111941994.1">
    <property type="nucleotide sequence ID" value="NZ_BAAACJ010000036.1"/>
</dbReference>